<evidence type="ECO:0000313" key="5">
    <source>
        <dbReference type="Proteomes" id="UP000045842"/>
    </source>
</evidence>
<evidence type="ECO:0000313" key="1">
    <source>
        <dbReference type="EMBL" id="AUS52850.1"/>
    </source>
</evidence>
<name>A0A0K2KY83_MYCTX</name>
<dbReference type="EMBL" id="CSAD01000522">
    <property type="protein sequence ID" value="COW10611.1"/>
    <property type="molecule type" value="Genomic_DNA"/>
</dbReference>
<reference evidence="5 6" key="1">
    <citation type="submission" date="2015-03" db="EMBL/GenBank/DDBJ databases">
        <authorList>
            <consortium name="Pathogen Informatics"/>
        </authorList>
    </citation>
    <scope>NUCLEOTIDE SEQUENCE [LARGE SCALE GENOMIC DNA]</scope>
    <source>
        <strain evidence="4 5">G09801536</strain>
        <strain evidence="2 7">G09901357</strain>
        <strain evidence="3 6">H09601792</strain>
    </source>
</reference>
<dbReference type="EMBL" id="CFOE01000466">
    <property type="protein sequence ID" value="CFE41759.1"/>
    <property type="molecule type" value="Genomic_DNA"/>
</dbReference>
<reference evidence="1 8" key="2">
    <citation type="submission" date="2017-10" db="EMBL/GenBank/DDBJ databases">
        <title>Clinical isolate obtained from a human patient with meningeal tuberculosis in michoacan, Mexico.</title>
        <authorList>
            <person name="Guillen-Nepita A.L."/>
            <person name="Negrete-Paz A.M."/>
            <person name="Vazquez-Marrufo G."/>
            <person name="Cruz-Hernandez A."/>
            <person name="Fresia P."/>
            <person name="Naya H."/>
            <person name="Vazquez-Garciduenas M.S."/>
        </authorList>
    </citation>
    <scope>NUCLEOTIDE SEQUENCE [LARGE SCALE GENOMIC DNA]</scope>
    <source>
        <strain evidence="8">Beijing/MYC004</strain>
        <strain evidence="1">MYC004</strain>
    </source>
</reference>
<evidence type="ECO:0000313" key="8">
    <source>
        <dbReference type="Proteomes" id="UP000236349"/>
    </source>
</evidence>
<dbReference type="Proteomes" id="UP000045842">
    <property type="component" value="Unassembled WGS sequence"/>
</dbReference>
<evidence type="ECO:0000313" key="3">
    <source>
        <dbReference type="EMBL" id="CFE76456.1"/>
    </source>
</evidence>
<accession>A0A0K2KY83</accession>
<dbReference type="PANTHER" id="PTHR35004">
    <property type="entry name" value="TRANSPOSASE RV3428C-RELATED"/>
    <property type="match status" value="1"/>
</dbReference>
<dbReference type="Proteomes" id="UP000236349">
    <property type="component" value="Chromosome"/>
</dbReference>
<dbReference type="AlphaFoldDB" id="A0A0K2KY83"/>
<proteinExistence type="predicted"/>
<sequence length="178" mass="19651">MAGEIGQCDFWFPDVVVPVGYGQVRTATALPVLTMVCGYSRWASALLIPTRTAEDLYAGWWQHLSTLGAVPRVLVWDGEGAVGRWWARQPELTAACHAFRGTLAAKVWICKPVIPKPRGWSNVSTTTWSGRSCRVGSLPLRRISIPSCRPGWCGPITASTECWDVDRQIASRPIPQRC</sequence>
<evidence type="ECO:0000313" key="4">
    <source>
        <dbReference type="EMBL" id="COW10611.1"/>
    </source>
</evidence>
<dbReference type="EMBL" id="CP024614">
    <property type="protein sequence ID" value="AUS52850.1"/>
    <property type="molecule type" value="Genomic_DNA"/>
</dbReference>
<dbReference type="EMBL" id="CFOH01001009">
    <property type="protein sequence ID" value="CFE76456.1"/>
    <property type="molecule type" value="Genomic_DNA"/>
</dbReference>
<evidence type="ECO:0000313" key="2">
    <source>
        <dbReference type="EMBL" id="CFE41759.1"/>
    </source>
</evidence>
<evidence type="ECO:0000313" key="7">
    <source>
        <dbReference type="Proteomes" id="UP000048289"/>
    </source>
</evidence>
<gene>
    <name evidence="1" type="ORF">CAB90_04059</name>
    <name evidence="4" type="ORF">ERS007679_03138</name>
    <name evidence="2" type="ORF">ERS007681_03030</name>
    <name evidence="3" type="ORF">ERS007688_03982</name>
</gene>
<dbReference type="PANTHER" id="PTHR35004:SF8">
    <property type="entry name" value="TRANSPOSASE RV3428C-RELATED"/>
    <property type="match status" value="1"/>
</dbReference>
<organism evidence="1 8">
    <name type="scientific">Mycobacterium tuberculosis</name>
    <dbReference type="NCBI Taxonomy" id="1773"/>
    <lineage>
        <taxon>Bacteria</taxon>
        <taxon>Bacillati</taxon>
        <taxon>Actinomycetota</taxon>
        <taxon>Actinomycetes</taxon>
        <taxon>Mycobacteriales</taxon>
        <taxon>Mycobacteriaceae</taxon>
        <taxon>Mycobacterium</taxon>
        <taxon>Mycobacterium tuberculosis complex</taxon>
    </lineage>
</organism>
<dbReference type="Proteomes" id="UP000048289">
    <property type="component" value="Unassembled WGS sequence"/>
</dbReference>
<dbReference type="Proteomes" id="UP000046947">
    <property type="component" value="Unassembled WGS sequence"/>
</dbReference>
<protein>
    <submittedName>
        <fullName evidence="1 2">Transposase</fullName>
    </submittedName>
</protein>
<evidence type="ECO:0000313" key="6">
    <source>
        <dbReference type="Proteomes" id="UP000046947"/>
    </source>
</evidence>